<dbReference type="AlphaFoldDB" id="A0A7V5LJ76"/>
<feature type="non-terminal residue" evidence="2">
    <location>
        <position position="120"/>
    </location>
</feature>
<comment type="caution">
    <text evidence="2">The sequence shown here is derived from an EMBL/GenBank/DDBJ whole genome shotgun (WGS) entry which is preliminary data.</text>
</comment>
<dbReference type="SUPFAM" id="SSF52540">
    <property type="entry name" value="P-loop containing nucleoside triphosphate hydrolases"/>
    <property type="match status" value="1"/>
</dbReference>
<reference evidence="2" key="1">
    <citation type="journal article" date="2020" name="mSystems">
        <title>Genome- and Community-Level Interaction Insights into Carbon Utilization and Element Cycling Functions of Hydrothermarchaeota in Hydrothermal Sediment.</title>
        <authorList>
            <person name="Zhou Z."/>
            <person name="Liu Y."/>
            <person name="Xu W."/>
            <person name="Pan J."/>
            <person name="Luo Z.H."/>
            <person name="Li M."/>
        </authorList>
    </citation>
    <scope>NUCLEOTIDE SEQUENCE [LARGE SCALE GENOMIC DNA]</scope>
    <source>
        <strain evidence="2">HyVt-76</strain>
    </source>
</reference>
<name>A0A7V5LJ76_CALAY</name>
<dbReference type="Proteomes" id="UP000886111">
    <property type="component" value="Unassembled WGS sequence"/>
</dbReference>
<feature type="domain" description="AAA" evidence="1">
    <location>
        <begin position="21"/>
        <end position="118"/>
    </location>
</feature>
<dbReference type="PANTHER" id="PTHR43566:SF1">
    <property type="entry name" value="AAA+ ATPASE DOMAIN-CONTAINING PROTEIN"/>
    <property type="match status" value="1"/>
</dbReference>
<evidence type="ECO:0000259" key="1">
    <source>
        <dbReference type="Pfam" id="PF13173"/>
    </source>
</evidence>
<organism evidence="2">
    <name type="scientific">Caldithrix abyssi</name>
    <dbReference type="NCBI Taxonomy" id="187145"/>
    <lineage>
        <taxon>Bacteria</taxon>
        <taxon>Pseudomonadati</taxon>
        <taxon>Calditrichota</taxon>
        <taxon>Calditrichia</taxon>
        <taxon>Calditrichales</taxon>
        <taxon>Calditrichaceae</taxon>
        <taxon>Caldithrix</taxon>
    </lineage>
</organism>
<dbReference type="EMBL" id="DRTD01000100">
    <property type="protein sequence ID" value="HHE54403.1"/>
    <property type="molecule type" value="Genomic_DNA"/>
</dbReference>
<dbReference type="Gene3D" id="3.40.50.300">
    <property type="entry name" value="P-loop containing nucleotide triphosphate hydrolases"/>
    <property type="match status" value="1"/>
</dbReference>
<protein>
    <submittedName>
        <fullName evidence="2">AAA family ATPase</fullName>
    </submittedName>
</protein>
<evidence type="ECO:0000313" key="2">
    <source>
        <dbReference type="EMBL" id="HHE54403.1"/>
    </source>
</evidence>
<sequence length="120" mass="13970">MFKRPVFETILQRIKEKRLFIQVLAGPRQSGKTTLALQIIDSLKMPTHYATADEPFLKDASWIEQQWEVIRLRSTGKKGLLVLDEIQKIPGWSEVVKRFWDEDTREKHQIQVLILGSSPV</sequence>
<dbReference type="Pfam" id="PF13173">
    <property type="entry name" value="AAA_14"/>
    <property type="match status" value="1"/>
</dbReference>
<dbReference type="InterPro" id="IPR041682">
    <property type="entry name" value="AAA_14"/>
</dbReference>
<dbReference type="PANTHER" id="PTHR43566">
    <property type="entry name" value="CONSERVED PROTEIN"/>
    <property type="match status" value="1"/>
</dbReference>
<proteinExistence type="predicted"/>
<gene>
    <name evidence="2" type="ORF">ENL21_01375</name>
</gene>
<dbReference type="InterPro" id="IPR027417">
    <property type="entry name" value="P-loop_NTPase"/>
</dbReference>
<accession>A0A7V5LJ76</accession>